<feature type="coiled-coil region" evidence="2">
    <location>
        <begin position="168"/>
        <end position="223"/>
    </location>
</feature>
<comment type="caution">
    <text evidence="3">The sequence shown here is derived from an EMBL/GenBank/DDBJ whole genome shotgun (WGS) entry which is preliminary data.</text>
</comment>
<name>A0A927F5Y3_9BACT</name>
<dbReference type="InterPro" id="IPR014319">
    <property type="entry name" value="Phageshock_PspA"/>
</dbReference>
<keyword evidence="2" id="KW-0175">Coiled coil</keyword>
<dbReference type="PANTHER" id="PTHR31088">
    <property type="entry name" value="MEMBRANE-ASSOCIATED PROTEIN VIPP1, CHLOROPLASTIC"/>
    <property type="match status" value="1"/>
</dbReference>
<dbReference type="GO" id="GO:0009271">
    <property type="term" value="P:phage shock"/>
    <property type="evidence" value="ECO:0007669"/>
    <property type="project" value="TreeGrafter"/>
</dbReference>
<feature type="coiled-coil region" evidence="2">
    <location>
        <begin position="101"/>
        <end position="142"/>
    </location>
</feature>
<comment type="similarity">
    <text evidence="1">Belongs to the PspA/Vipp/IM30 family.</text>
</comment>
<dbReference type="AlphaFoldDB" id="A0A927F5Y3"/>
<gene>
    <name evidence="3" type="primary">pspA</name>
    <name evidence="3" type="ORF">IEN85_05830</name>
</gene>
<evidence type="ECO:0000313" key="3">
    <source>
        <dbReference type="EMBL" id="MBD5779004.1"/>
    </source>
</evidence>
<accession>A0A927F5Y3</accession>
<evidence type="ECO:0000313" key="4">
    <source>
        <dbReference type="Proteomes" id="UP000622317"/>
    </source>
</evidence>
<sequence length="223" mass="25559">MGIFTRFKDIVSANINSMLDKAEDPEKMIKLMIQEMEDTLVEIKASCAQAMATKSKVSRALDDVQYRVDDWENKARLAISKGREDLAREALAEKRVFADEHDRLTKEISQLEGIVAKYQSDIKQLEEKLTNARKKHQILLQRHTQAQKSYKAQSVLRKNDNVDAFARFDAFENRIERMEADAQLVNAKARPSLEDEFSKLEGDESLENELAALKAEIENKKAQ</sequence>
<protein>
    <submittedName>
        <fullName evidence="3">Phage shock protein PspA</fullName>
    </submittedName>
</protein>
<dbReference type="EMBL" id="JACYFG010000006">
    <property type="protein sequence ID" value="MBD5779004.1"/>
    <property type="molecule type" value="Genomic_DNA"/>
</dbReference>
<dbReference type="NCBIfam" id="TIGR02977">
    <property type="entry name" value="phageshock_pspA"/>
    <property type="match status" value="1"/>
</dbReference>
<dbReference type="GO" id="GO:0005829">
    <property type="term" value="C:cytosol"/>
    <property type="evidence" value="ECO:0007669"/>
    <property type="project" value="TreeGrafter"/>
</dbReference>
<dbReference type="PANTHER" id="PTHR31088:SF6">
    <property type="entry name" value="PHAGE SHOCK PROTEIN A"/>
    <property type="match status" value="1"/>
</dbReference>
<reference evidence="3" key="1">
    <citation type="submission" date="2020-09" db="EMBL/GenBank/DDBJ databases">
        <title>Pelagicoccus enzymogenes sp. nov. with an EPS production, isolated from marine sediment.</title>
        <authorList>
            <person name="Feng X."/>
        </authorList>
    </citation>
    <scope>NUCLEOTIDE SEQUENCE</scope>
    <source>
        <strain evidence="3">NFK12</strain>
    </source>
</reference>
<evidence type="ECO:0000256" key="2">
    <source>
        <dbReference type="SAM" id="Coils"/>
    </source>
</evidence>
<dbReference type="Pfam" id="PF04012">
    <property type="entry name" value="PspA_IM30"/>
    <property type="match status" value="1"/>
</dbReference>
<proteinExistence type="inferred from homology"/>
<dbReference type="InterPro" id="IPR007157">
    <property type="entry name" value="PspA_VIPP1"/>
</dbReference>
<dbReference type="Proteomes" id="UP000622317">
    <property type="component" value="Unassembled WGS sequence"/>
</dbReference>
<keyword evidence="4" id="KW-1185">Reference proteome</keyword>
<organism evidence="3 4">
    <name type="scientific">Pelagicoccus enzymogenes</name>
    <dbReference type="NCBI Taxonomy" id="2773457"/>
    <lineage>
        <taxon>Bacteria</taxon>
        <taxon>Pseudomonadati</taxon>
        <taxon>Verrucomicrobiota</taxon>
        <taxon>Opitutia</taxon>
        <taxon>Puniceicoccales</taxon>
        <taxon>Pelagicoccaceae</taxon>
        <taxon>Pelagicoccus</taxon>
    </lineage>
</organism>
<evidence type="ECO:0000256" key="1">
    <source>
        <dbReference type="ARBA" id="ARBA00043985"/>
    </source>
</evidence>
<dbReference type="RefSeq" id="WP_191616126.1">
    <property type="nucleotide sequence ID" value="NZ_JACYFG010000006.1"/>
</dbReference>